<feature type="transmembrane region" description="Helical" evidence="1">
    <location>
        <begin position="83"/>
        <end position="107"/>
    </location>
</feature>
<reference evidence="2 3" key="1">
    <citation type="submission" date="2024-09" db="EMBL/GenBank/DDBJ databases">
        <authorList>
            <person name="Sun Q."/>
            <person name="Mori K."/>
        </authorList>
    </citation>
    <scope>NUCLEOTIDE SEQUENCE [LARGE SCALE GENOMIC DNA]</scope>
    <source>
        <strain evidence="2 3">JCM 3143</strain>
    </source>
</reference>
<sequence>MNPRVTAVTWGLAVTVAQVALPLSLRSRLPNPLATHWGVGGGADSSMSFPAYVAMETLFWAVPWLVALVVCERARTRRLGRTVWWGTLFGLGVLALGMNVTTVLANLDAPGWAAARLPGWQVVTVVAALVVAAGLAGYLGRGAPDEAGPAGHLPPRLRLRAGQRTVWVGHVANRWMNLVTLAALAAAGVLGLLWLAGPVPGAQAASVAPGLVLVAAAGALTTSLSVQVGDDRIALRFGPLGWPVRTIPLSRIQSAWSETLRPSQVGGWGFRGLPGSATIMLRGGECLVVGYRSGGRLAISVDDAERGASLINALIAERVQT</sequence>
<keyword evidence="1" id="KW-1133">Transmembrane helix</keyword>
<feature type="transmembrane region" description="Helical" evidence="1">
    <location>
        <begin position="50"/>
        <end position="71"/>
    </location>
</feature>
<protein>
    <recommendedName>
        <fullName evidence="4">DUF1648 domain-containing protein</fullName>
    </recommendedName>
</protein>
<evidence type="ECO:0000313" key="2">
    <source>
        <dbReference type="EMBL" id="MFB9624554.1"/>
    </source>
</evidence>
<organism evidence="2 3">
    <name type="scientific">Nonomuraea helvata</name>
    <dbReference type="NCBI Taxonomy" id="37484"/>
    <lineage>
        <taxon>Bacteria</taxon>
        <taxon>Bacillati</taxon>
        <taxon>Actinomycetota</taxon>
        <taxon>Actinomycetes</taxon>
        <taxon>Streptosporangiales</taxon>
        <taxon>Streptosporangiaceae</taxon>
        <taxon>Nonomuraea</taxon>
    </lineage>
</organism>
<dbReference type="RefSeq" id="WP_344985410.1">
    <property type="nucleotide sequence ID" value="NZ_BAAAXV010000001.1"/>
</dbReference>
<comment type="caution">
    <text evidence="2">The sequence shown here is derived from an EMBL/GenBank/DDBJ whole genome shotgun (WGS) entry which is preliminary data.</text>
</comment>
<feature type="transmembrane region" description="Helical" evidence="1">
    <location>
        <begin position="207"/>
        <end position="226"/>
    </location>
</feature>
<keyword evidence="1" id="KW-0812">Transmembrane</keyword>
<proteinExistence type="predicted"/>
<evidence type="ECO:0008006" key="4">
    <source>
        <dbReference type="Google" id="ProtNLM"/>
    </source>
</evidence>
<dbReference type="Proteomes" id="UP001589532">
    <property type="component" value="Unassembled WGS sequence"/>
</dbReference>
<evidence type="ECO:0000256" key="1">
    <source>
        <dbReference type="SAM" id="Phobius"/>
    </source>
</evidence>
<feature type="transmembrane region" description="Helical" evidence="1">
    <location>
        <begin position="119"/>
        <end position="139"/>
    </location>
</feature>
<accession>A0ABV5RYP5</accession>
<keyword evidence="1" id="KW-0472">Membrane</keyword>
<keyword evidence="3" id="KW-1185">Reference proteome</keyword>
<dbReference type="EMBL" id="JBHMBW010000012">
    <property type="protein sequence ID" value="MFB9624554.1"/>
    <property type="molecule type" value="Genomic_DNA"/>
</dbReference>
<name>A0ABV5RYP5_9ACTN</name>
<gene>
    <name evidence="2" type="ORF">ACFFSA_15830</name>
</gene>
<evidence type="ECO:0000313" key="3">
    <source>
        <dbReference type="Proteomes" id="UP001589532"/>
    </source>
</evidence>
<feature type="transmembrane region" description="Helical" evidence="1">
    <location>
        <begin position="175"/>
        <end position="195"/>
    </location>
</feature>